<evidence type="ECO:0000313" key="11">
    <source>
        <dbReference type="Proteomes" id="UP000434036"/>
    </source>
</evidence>
<keyword evidence="5 8" id="KW-1133">Transmembrane helix</keyword>
<evidence type="ECO:0000259" key="9">
    <source>
        <dbReference type="Pfam" id="PF12821"/>
    </source>
</evidence>
<dbReference type="AlphaFoldDB" id="A0A6N8UGE8"/>
<dbReference type="InterPro" id="IPR050539">
    <property type="entry name" value="ThrE_Dicarb/AminoAcid_Exp"/>
</dbReference>
<evidence type="ECO:0000256" key="4">
    <source>
        <dbReference type="ARBA" id="ARBA00022692"/>
    </source>
</evidence>
<feature type="transmembrane region" description="Helical" evidence="8">
    <location>
        <begin position="119"/>
        <end position="137"/>
    </location>
</feature>
<comment type="caution">
    <text evidence="10">The sequence shown here is derived from an EMBL/GenBank/DDBJ whole genome shotgun (WGS) entry which is preliminary data.</text>
</comment>
<keyword evidence="2" id="KW-1003">Cell membrane</keyword>
<evidence type="ECO:0000256" key="1">
    <source>
        <dbReference type="ARBA" id="ARBA00004651"/>
    </source>
</evidence>
<evidence type="ECO:0000256" key="8">
    <source>
        <dbReference type="SAM" id="Phobius"/>
    </source>
</evidence>
<comment type="similarity">
    <text evidence="7">Belongs to the ThrE exporter (TC 2.A.79) family.</text>
</comment>
<dbReference type="GO" id="GO:0015744">
    <property type="term" value="P:succinate transport"/>
    <property type="evidence" value="ECO:0007669"/>
    <property type="project" value="TreeGrafter"/>
</dbReference>
<gene>
    <name evidence="10" type="ORF">GSF08_10370</name>
</gene>
<comment type="subcellular location">
    <subcellularLocation>
        <location evidence="1">Cell membrane</location>
        <topology evidence="1">Multi-pass membrane protein</topology>
    </subcellularLocation>
</comment>
<dbReference type="InterPro" id="IPR024528">
    <property type="entry name" value="ThrE_2"/>
</dbReference>
<reference evidence="10 11" key="1">
    <citation type="submission" date="2019-12" db="EMBL/GenBank/DDBJ databases">
        <authorList>
            <person name="Yang R."/>
        </authorList>
    </citation>
    <scope>NUCLEOTIDE SEQUENCE [LARGE SCALE GENOMIC DNA]</scope>
    <source>
        <strain evidence="10 11">DONG20-135</strain>
    </source>
</reference>
<keyword evidence="4 8" id="KW-0812">Transmembrane</keyword>
<evidence type="ECO:0000256" key="5">
    <source>
        <dbReference type="ARBA" id="ARBA00022989"/>
    </source>
</evidence>
<feature type="domain" description="Threonine/Serine exporter ThrE" evidence="9">
    <location>
        <begin position="6"/>
        <end position="131"/>
    </location>
</feature>
<keyword evidence="3" id="KW-0997">Cell inner membrane</keyword>
<dbReference type="Pfam" id="PF12821">
    <property type="entry name" value="ThrE_2"/>
    <property type="match status" value="1"/>
</dbReference>
<sequence>MIVIILSSFVASFGFGIIFNIKGKKLVAAAVAGCLGSVVYTLLMNHGEAEPVCMLLASISFSVFSEVFARLYHTPVTTFVICALIPLVPGKGMYMTMQEVVAGNTNGALQEGLATLSNAGGLALGIIAVSSLTRLFFRYKSIHKKHLLENQ</sequence>
<evidence type="ECO:0000256" key="6">
    <source>
        <dbReference type="ARBA" id="ARBA00023136"/>
    </source>
</evidence>
<dbReference type="PANTHER" id="PTHR34390:SF1">
    <property type="entry name" value="SUCCINATE TRANSPORTER SUBUNIT YJJB-RELATED"/>
    <property type="match status" value="1"/>
</dbReference>
<organism evidence="10 11">
    <name type="scientific">Copranaerobaculum intestinale</name>
    <dbReference type="NCBI Taxonomy" id="2692629"/>
    <lineage>
        <taxon>Bacteria</taxon>
        <taxon>Bacillati</taxon>
        <taxon>Bacillota</taxon>
        <taxon>Erysipelotrichia</taxon>
        <taxon>Erysipelotrichales</taxon>
        <taxon>Erysipelotrichaceae</taxon>
        <taxon>Copranaerobaculum</taxon>
    </lineage>
</organism>
<dbReference type="EMBL" id="WUUQ01000006">
    <property type="protein sequence ID" value="MXQ74327.1"/>
    <property type="molecule type" value="Genomic_DNA"/>
</dbReference>
<dbReference type="PANTHER" id="PTHR34390">
    <property type="entry name" value="UPF0442 PROTEIN YJJB-RELATED"/>
    <property type="match status" value="1"/>
</dbReference>
<reference evidence="10 11" key="2">
    <citation type="submission" date="2020-01" db="EMBL/GenBank/DDBJ databases">
        <title>Clostridiaceae sp. nov. isolated from the gut of human by culturomics.</title>
        <authorList>
            <person name="Chang Y."/>
        </authorList>
    </citation>
    <scope>NUCLEOTIDE SEQUENCE [LARGE SCALE GENOMIC DNA]</scope>
    <source>
        <strain evidence="10 11">DONG20-135</strain>
    </source>
</reference>
<keyword evidence="11" id="KW-1185">Reference proteome</keyword>
<feature type="transmembrane region" description="Helical" evidence="8">
    <location>
        <begin position="26"/>
        <end position="43"/>
    </location>
</feature>
<accession>A0A6N8UGE8</accession>
<evidence type="ECO:0000313" key="10">
    <source>
        <dbReference type="EMBL" id="MXQ74327.1"/>
    </source>
</evidence>
<feature type="transmembrane region" description="Helical" evidence="8">
    <location>
        <begin position="55"/>
        <end position="88"/>
    </location>
</feature>
<keyword evidence="6 8" id="KW-0472">Membrane</keyword>
<proteinExistence type="inferred from homology"/>
<name>A0A6N8UGE8_9FIRM</name>
<evidence type="ECO:0000256" key="3">
    <source>
        <dbReference type="ARBA" id="ARBA00022519"/>
    </source>
</evidence>
<dbReference type="GO" id="GO:0005886">
    <property type="term" value="C:plasma membrane"/>
    <property type="evidence" value="ECO:0007669"/>
    <property type="project" value="UniProtKB-SubCell"/>
</dbReference>
<dbReference type="RefSeq" id="WP_160625710.1">
    <property type="nucleotide sequence ID" value="NZ_WUUQ01000006.1"/>
</dbReference>
<evidence type="ECO:0000256" key="2">
    <source>
        <dbReference type="ARBA" id="ARBA00022475"/>
    </source>
</evidence>
<evidence type="ECO:0000256" key="7">
    <source>
        <dbReference type="ARBA" id="ARBA00034125"/>
    </source>
</evidence>
<protein>
    <submittedName>
        <fullName evidence="10">Threonine/serine exporter family protein</fullName>
    </submittedName>
</protein>
<dbReference type="Proteomes" id="UP000434036">
    <property type="component" value="Unassembled WGS sequence"/>
</dbReference>